<dbReference type="InterPro" id="IPR020845">
    <property type="entry name" value="AMP-binding_CS"/>
</dbReference>
<evidence type="ECO:0000313" key="4">
    <source>
        <dbReference type="Proteomes" id="UP000827549"/>
    </source>
</evidence>
<proteinExistence type="predicted"/>
<dbReference type="InterPro" id="IPR042099">
    <property type="entry name" value="ANL_N_sf"/>
</dbReference>
<accession>A0AAF1BQY4</accession>
<gene>
    <name evidence="3" type="primary">yngI_3</name>
    <name evidence="3" type="ORF">LOC62_07G008834</name>
</gene>
<organism evidence="3 4">
    <name type="scientific">Vanrija pseudolonga</name>
    <dbReference type="NCBI Taxonomy" id="143232"/>
    <lineage>
        <taxon>Eukaryota</taxon>
        <taxon>Fungi</taxon>
        <taxon>Dikarya</taxon>
        <taxon>Basidiomycota</taxon>
        <taxon>Agaricomycotina</taxon>
        <taxon>Tremellomycetes</taxon>
        <taxon>Trichosporonales</taxon>
        <taxon>Trichosporonaceae</taxon>
        <taxon>Vanrija</taxon>
    </lineage>
</organism>
<dbReference type="Proteomes" id="UP000827549">
    <property type="component" value="Chromosome 7"/>
</dbReference>
<dbReference type="GO" id="GO:0006631">
    <property type="term" value="P:fatty acid metabolic process"/>
    <property type="evidence" value="ECO:0007669"/>
    <property type="project" value="TreeGrafter"/>
</dbReference>
<dbReference type="PANTHER" id="PTHR43201:SF32">
    <property type="entry name" value="2-SUCCINYLBENZOATE--COA LIGASE, CHLOROPLASTIC_PEROXISOMAL"/>
    <property type="match status" value="1"/>
</dbReference>
<dbReference type="EMBL" id="CP086720">
    <property type="protein sequence ID" value="WOO85334.1"/>
    <property type="molecule type" value="Genomic_DNA"/>
</dbReference>
<dbReference type="AlphaFoldDB" id="A0AAF1BQY4"/>
<dbReference type="GO" id="GO:0031956">
    <property type="term" value="F:medium-chain fatty acid-CoA ligase activity"/>
    <property type="evidence" value="ECO:0007669"/>
    <property type="project" value="TreeGrafter"/>
</dbReference>
<dbReference type="Pfam" id="PF13193">
    <property type="entry name" value="AMP-binding_C"/>
    <property type="match status" value="1"/>
</dbReference>
<dbReference type="GeneID" id="87811998"/>
<reference evidence="3" key="1">
    <citation type="submission" date="2023-10" db="EMBL/GenBank/DDBJ databases">
        <authorList>
            <person name="Noh H."/>
        </authorList>
    </citation>
    <scope>NUCLEOTIDE SEQUENCE</scope>
    <source>
        <strain evidence="3">DUCC4014</strain>
    </source>
</reference>
<dbReference type="Gene3D" id="3.30.300.30">
    <property type="match status" value="1"/>
</dbReference>
<dbReference type="InterPro" id="IPR045851">
    <property type="entry name" value="AMP-bd_C_sf"/>
</dbReference>
<dbReference type="SUPFAM" id="SSF56801">
    <property type="entry name" value="Acetyl-CoA synthetase-like"/>
    <property type="match status" value="1"/>
</dbReference>
<dbReference type="InterPro" id="IPR025110">
    <property type="entry name" value="AMP-bd_C"/>
</dbReference>
<dbReference type="PANTHER" id="PTHR43201">
    <property type="entry name" value="ACYL-COA SYNTHETASE"/>
    <property type="match status" value="1"/>
</dbReference>
<sequence length="610" mass="65915">MSDADDGKPSFETVDAQITVKGGPFEMVSMDLGHGPVRVWKHAPLNFRNFLEGRLQHWADRVIINEPVPEPAAYDDRRDVTYGELLAHAYKLAAWLREQGVGAGDRVAIGGQNSSGWITSFVAAHLIAAVPVCLNSTLTQEVQVHCLSLTRPKIILVDGEDANVLAPVAEELARRGIGSIWSWNSGKHLSEKAQVYVKDLSSISPLPATVEAVKSRKGFSVTPESDALVLFTSGTTSLPKGVLITQRQGMQHVLTASIPALRTAMRMGVPFEMALPAVHEPPAEAPNVLMPVPLFHVTGLLAIMIRMFVTGSKMIFMRRWSVPDAVKLMIKYNVRVITGVPSITTAILQSGLLPDDYEMDGMTYGGAAPPKRLAADVSERFPAAFVSHGWGMTECSGLFIAIGGQDYITRPEAVGHAIPIGDLRIVDMATRQPLPNTKLGILQVRGGCIMKEYLDNPKANKESFTSDGWFDTGDVAYINQEGILYLRDRAKDMIIRGGENIASAEVENAVAQDSRIAGVAAVAVPDPVLGERVGLGVSLAPNATATPESIIAEADKRLRRPARPVVCVIFKDGLPTNANGKVLKNEVKDIVGEQWKRQGGKPLGDPKARL</sequence>
<feature type="domain" description="AMP-dependent synthetase/ligase" evidence="1">
    <location>
        <begin position="70"/>
        <end position="454"/>
    </location>
</feature>
<evidence type="ECO:0000259" key="2">
    <source>
        <dbReference type="Pfam" id="PF13193"/>
    </source>
</evidence>
<evidence type="ECO:0000259" key="1">
    <source>
        <dbReference type="Pfam" id="PF00501"/>
    </source>
</evidence>
<feature type="domain" description="AMP-binding enzyme C-terminal" evidence="2">
    <location>
        <begin position="505"/>
        <end position="581"/>
    </location>
</feature>
<dbReference type="PROSITE" id="PS00455">
    <property type="entry name" value="AMP_BINDING"/>
    <property type="match status" value="1"/>
</dbReference>
<dbReference type="Gene3D" id="3.40.50.12780">
    <property type="entry name" value="N-terminal domain of ligase-like"/>
    <property type="match status" value="1"/>
</dbReference>
<name>A0AAF1BQY4_9TREE</name>
<dbReference type="RefSeq" id="XP_062631360.1">
    <property type="nucleotide sequence ID" value="XM_062775376.1"/>
</dbReference>
<evidence type="ECO:0000313" key="3">
    <source>
        <dbReference type="EMBL" id="WOO85334.1"/>
    </source>
</evidence>
<protein>
    <submittedName>
        <fullName evidence="3">Acyl-CoA synthetase YngI</fullName>
    </submittedName>
</protein>
<dbReference type="InterPro" id="IPR000873">
    <property type="entry name" value="AMP-dep_synth/lig_dom"/>
</dbReference>
<dbReference type="Pfam" id="PF00501">
    <property type="entry name" value="AMP-binding"/>
    <property type="match status" value="1"/>
</dbReference>
<keyword evidence="4" id="KW-1185">Reference proteome</keyword>